<evidence type="ECO:0000313" key="3">
    <source>
        <dbReference type="Proteomes" id="UP000274201"/>
    </source>
</evidence>
<protein>
    <submittedName>
        <fullName evidence="2">Uncharacterized protein</fullName>
    </submittedName>
</protein>
<dbReference type="Proteomes" id="UP000274201">
    <property type="component" value="Chromosome"/>
</dbReference>
<dbReference type="STRING" id="1094497.BVwin_12650"/>
<dbReference type="EMBL" id="LR134529">
    <property type="protein sequence ID" value="VEJ45936.1"/>
    <property type="molecule type" value="Genomic_DNA"/>
</dbReference>
<dbReference type="RefSeq" id="WP_126603842.1">
    <property type="nucleotide sequence ID" value="NZ_LR134529.1"/>
</dbReference>
<evidence type="ECO:0000313" key="2">
    <source>
        <dbReference type="EMBL" id="VEJ45936.1"/>
    </source>
</evidence>
<feature type="coiled-coil region" evidence="1">
    <location>
        <begin position="47"/>
        <end position="85"/>
    </location>
</feature>
<name>A0A3S4Z083_BARVI</name>
<dbReference type="OrthoDB" id="7924043at2"/>
<gene>
    <name evidence="2" type="ORF">NCTC12905_01621</name>
</gene>
<accession>A0A3S4Z083</accession>
<evidence type="ECO:0000256" key="1">
    <source>
        <dbReference type="SAM" id="Coils"/>
    </source>
</evidence>
<sequence length="138" mass="15649">MALFPFSISDIDDPEHIRVVLYASGRMGHAPLNALLKQNYQDIERFDKKQSKNITQLSQRIDTLEQQLKTVMRDLENLNKNTKQSGEKNAIEHEDLKIESVGHMESHHAGLSTSLSVDFVAKQPIRSDFIVSGEGIKF</sequence>
<keyword evidence="1" id="KW-0175">Coiled coil</keyword>
<dbReference type="AlphaFoldDB" id="A0A3S4Z083"/>
<reference evidence="2 3" key="1">
    <citation type="submission" date="2018-12" db="EMBL/GenBank/DDBJ databases">
        <authorList>
            <consortium name="Pathogen Informatics"/>
        </authorList>
    </citation>
    <scope>NUCLEOTIDE SEQUENCE [LARGE SCALE GENOMIC DNA]</scope>
    <source>
        <strain evidence="2 3">NCTC12905</strain>
    </source>
</reference>
<organism evidence="2 3">
    <name type="scientific">Bartonella vinsonii</name>
    <name type="common">Rochalimaea vinsonii</name>
    <dbReference type="NCBI Taxonomy" id="33047"/>
    <lineage>
        <taxon>Bacteria</taxon>
        <taxon>Pseudomonadati</taxon>
        <taxon>Pseudomonadota</taxon>
        <taxon>Alphaproteobacteria</taxon>
        <taxon>Hyphomicrobiales</taxon>
        <taxon>Bartonellaceae</taxon>
        <taxon>Bartonella</taxon>
    </lineage>
</organism>
<proteinExistence type="predicted"/>